<dbReference type="EMBL" id="CM045771">
    <property type="protein sequence ID" value="KAI7988767.1"/>
    <property type="molecule type" value="Genomic_DNA"/>
</dbReference>
<gene>
    <name evidence="1" type="ORF">LOK49_LG13G02983</name>
</gene>
<protein>
    <submittedName>
        <fullName evidence="1">Palmitoyl-protein thioesterase 3</fullName>
    </submittedName>
</protein>
<proteinExistence type="predicted"/>
<dbReference type="Proteomes" id="UP001060215">
    <property type="component" value="Chromosome 14"/>
</dbReference>
<sequence length="168" mass="19531">MNCFAGKSFSNFFPFKSLCNHTTFLPVYAYFLNNQTEPRIYVSVDVFVNRKLSGQKLSCSKRKGLTIRIIVPLQNIVGYLEKCSFLPMLTNELPRQRNSTRKQQFSRLRNLFENNTVLVPKETSWFRFCPDGALRPVLPPQQTKLYIEDWIGLKNLDRAGKVKYISVP</sequence>
<comment type="caution">
    <text evidence="1">The sequence shown here is derived from an EMBL/GenBank/DDBJ whole genome shotgun (WGS) entry which is preliminary data.</text>
</comment>
<organism evidence="1 2">
    <name type="scientific">Camellia lanceoleosa</name>
    <dbReference type="NCBI Taxonomy" id="1840588"/>
    <lineage>
        <taxon>Eukaryota</taxon>
        <taxon>Viridiplantae</taxon>
        <taxon>Streptophyta</taxon>
        <taxon>Embryophyta</taxon>
        <taxon>Tracheophyta</taxon>
        <taxon>Spermatophyta</taxon>
        <taxon>Magnoliopsida</taxon>
        <taxon>eudicotyledons</taxon>
        <taxon>Gunneridae</taxon>
        <taxon>Pentapetalae</taxon>
        <taxon>asterids</taxon>
        <taxon>Ericales</taxon>
        <taxon>Theaceae</taxon>
        <taxon>Camellia</taxon>
    </lineage>
</organism>
<evidence type="ECO:0000313" key="1">
    <source>
        <dbReference type="EMBL" id="KAI7988767.1"/>
    </source>
</evidence>
<name>A0ACC0FJ12_9ERIC</name>
<accession>A0ACC0FJ12</accession>
<reference evidence="1 2" key="1">
    <citation type="journal article" date="2022" name="Plant J.">
        <title>Chromosome-level genome of Camellia lanceoleosa provides a valuable resource for understanding genome evolution and self-incompatibility.</title>
        <authorList>
            <person name="Gong W."/>
            <person name="Xiao S."/>
            <person name="Wang L."/>
            <person name="Liao Z."/>
            <person name="Chang Y."/>
            <person name="Mo W."/>
            <person name="Hu G."/>
            <person name="Li W."/>
            <person name="Zhao G."/>
            <person name="Zhu H."/>
            <person name="Hu X."/>
            <person name="Ji K."/>
            <person name="Xiang X."/>
            <person name="Song Q."/>
            <person name="Yuan D."/>
            <person name="Jin S."/>
            <person name="Zhang L."/>
        </authorList>
    </citation>
    <scope>NUCLEOTIDE SEQUENCE [LARGE SCALE GENOMIC DNA]</scope>
    <source>
        <strain evidence="1">SQ_2022a</strain>
    </source>
</reference>
<evidence type="ECO:0000313" key="2">
    <source>
        <dbReference type="Proteomes" id="UP001060215"/>
    </source>
</evidence>
<keyword evidence="2" id="KW-1185">Reference proteome</keyword>